<dbReference type="Gene3D" id="3.40.50.300">
    <property type="entry name" value="P-loop containing nucleotide triphosphate hydrolases"/>
    <property type="match status" value="1"/>
</dbReference>
<dbReference type="SUPFAM" id="SSF52540">
    <property type="entry name" value="P-loop containing nucleoside triphosphate hydrolases"/>
    <property type="match status" value="1"/>
</dbReference>
<dbReference type="RefSeq" id="WP_187558899.1">
    <property type="nucleotide sequence ID" value="NZ_JACRTP010000004.1"/>
</dbReference>
<keyword evidence="9" id="KW-0067">ATP-binding</keyword>
<dbReference type="NCBIfam" id="TIGR02397">
    <property type="entry name" value="dnaX_nterm"/>
    <property type="match status" value="1"/>
</dbReference>
<dbReference type="NCBIfam" id="NF004046">
    <property type="entry name" value="PRK05563.1"/>
    <property type="match status" value="1"/>
</dbReference>
<keyword evidence="5" id="KW-0235">DNA replication</keyword>
<reference evidence="13 14" key="1">
    <citation type="submission" date="2020-08" db="EMBL/GenBank/DDBJ databases">
        <title>Genome public.</title>
        <authorList>
            <person name="Liu C."/>
            <person name="Sun Q."/>
        </authorList>
    </citation>
    <scope>NUCLEOTIDE SEQUENCE [LARGE SCALE GENOMIC DNA]</scope>
    <source>
        <strain evidence="13 14">3_YM_SP_D4_24.mj</strain>
    </source>
</reference>
<dbReference type="Proteomes" id="UP000661649">
    <property type="component" value="Unassembled WGS sequence"/>
</dbReference>
<evidence type="ECO:0000256" key="6">
    <source>
        <dbReference type="ARBA" id="ARBA00022723"/>
    </source>
</evidence>
<keyword evidence="14" id="KW-1185">Reference proteome</keyword>
<evidence type="ECO:0000256" key="7">
    <source>
        <dbReference type="ARBA" id="ARBA00022741"/>
    </source>
</evidence>
<dbReference type="InterPro" id="IPR003593">
    <property type="entry name" value="AAA+_ATPase"/>
</dbReference>
<dbReference type="CDD" id="cd18137">
    <property type="entry name" value="HLD_clamp_pol_III_gamma_tau"/>
    <property type="match status" value="1"/>
</dbReference>
<keyword evidence="6" id="KW-0479">Metal-binding</keyword>
<evidence type="ECO:0000259" key="12">
    <source>
        <dbReference type="SMART" id="SM00382"/>
    </source>
</evidence>
<dbReference type="Gene3D" id="1.20.272.10">
    <property type="match status" value="1"/>
</dbReference>
<comment type="caution">
    <text evidence="13">The sequence shown here is derived from an EMBL/GenBank/DDBJ whole genome shotgun (WGS) entry which is preliminary data.</text>
</comment>
<name>A0ABR7PD62_9FIRM</name>
<evidence type="ECO:0000256" key="11">
    <source>
        <dbReference type="ARBA" id="ARBA00049244"/>
    </source>
</evidence>
<keyword evidence="10" id="KW-0239">DNA-directed DNA polymerase</keyword>
<accession>A0ABR7PD62</accession>
<dbReference type="Gene3D" id="1.10.8.60">
    <property type="match status" value="1"/>
</dbReference>
<dbReference type="EC" id="2.7.7.7" evidence="2"/>
<feature type="domain" description="AAA+ ATPase" evidence="12">
    <location>
        <begin position="37"/>
        <end position="179"/>
    </location>
</feature>
<evidence type="ECO:0000256" key="3">
    <source>
        <dbReference type="ARBA" id="ARBA00022679"/>
    </source>
</evidence>
<dbReference type="InterPro" id="IPR027417">
    <property type="entry name" value="P-loop_NTPase"/>
</dbReference>
<dbReference type="InterPro" id="IPR045085">
    <property type="entry name" value="HLD_clamp_pol_III_gamma_tau"/>
</dbReference>
<keyword evidence="3 13" id="KW-0808">Transferase</keyword>
<evidence type="ECO:0000256" key="8">
    <source>
        <dbReference type="ARBA" id="ARBA00022833"/>
    </source>
</evidence>
<evidence type="ECO:0000256" key="4">
    <source>
        <dbReference type="ARBA" id="ARBA00022695"/>
    </source>
</evidence>
<dbReference type="InterPro" id="IPR022754">
    <property type="entry name" value="DNA_pol_III_gamma-3"/>
</dbReference>
<proteinExistence type="inferred from homology"/>
<keyword evidence="7" id="KW-0547">Nucleotide-binding</keyword>
<organism evidence="13 14">
    <name type="scientific">Blautia stercoris</name>
    <dbReference type="NCBI Taxonomy" id="871664"/>
    <lineage>
        <taxon>Bacteria</taxon>
        <taxon>Bacillati</taxon>
        <taxon>Bacillota</taxon>
        <taxon>Clostridia</taxon>
        <taxon>Lachnospirales</taxon>
        <taxon>Lachnospiraceae</taxon>
        <taxon>Blautia</taxon>
    </lineage>
</organism>
<evidence type="ECO:0000313" key="14">
    <source>
        <dbReference type="Proteomes" id="UP000661649"/>
    </source>
</evidence>
<evidence type="ECO:0000313" key="13">
    <source>
        <dbReference type="EMBL" id="MBC8629286.1"/>
    </source>
</evidence>
<dbReference type="InterPro" id="IPR012763">
    <property type="entry name" value="DNA_pol_III_sug/sutau_N"/>
</dbReference>
<dbReference type="GO" id="GO:0003887">
    <property type="term" value="F:DNA-directed DNA polymerase activity"/>
    <property type="evidence" value="ECO:0007669"/>
    <property type="project" value="UniProtKB-EC"/>
</dbReference>
<comment type="similarity">
    <text evidence="1">Belongs to the DnaX/STICHEL family.</text>
</comment>
<comment type="catalytic activity">
    <reaction evidence="11">
        <text>DNA(n) + a 2'-deoxyribonucleoside 5'-triphosphate = DNA(n+1) + diphosphate</text>
        <dbReference type="Rhea" id="RHEA:22508"/>
        <dbReference type="Rhea" id="RHEA-COMP:17339"/>
        <dbReference type="Rhea" id="RHEA-COMP:17340"/>
        <dbReference type="ChEBI" id="CHEBI:33019"/>
        <dbReference type="ChEBI" id="CHEBI:61560"/>
        <dbReference type="ChEBI" id="CHEBI:173112"/>
        <dbReference type="EC" id="2.7.7.7"/>
    </reaction>
</comment>
<evidence type="ECO:0000256" key="9">
    <source>
        <dbReference type="ARBA" id="ARBA00022840"/>
    </source>
</evidence>
<dbReference type="SUPFAM" id="SSF48019">
    <property type="entry name" value="post-AAA+ oligomerization domain-like"/>
    <property type="match status" value="1"/>
</dbReference>
<protein>
    <recommendedName>
        <fullName evidence="2">DNA-directed DNA polymerase</fullName>
        <ecNumber evidence="2">2.7.7.7</ecNumber>
    </recommendedName>
</protein>
<dbReference type="Pfam" id="PF22608">
    <property type="entry name" value="DNAX_ATPase_lid"/>
    <property type="match status" value="1"/>
</dbReference>
<dbReference type="PANTHER" id="PTHR11669:SF0">
    <property type="entry name" value="PROTEIN STICHEL-LIKE 2"/>
    <property type="match status" value="1"/>
</dbReference>
<dbReference type="Pfam" id="PF12169">
    <property type="entry name" value="DNA_pol3_gamma3"/>
    <property type="match status" value="1"/>
</dbReference>
<dbReference type="SMART" id="SM00382">
    <property type="entry name" value="AAA"/>
    <property type="match status" value="1"/>
</dbReference>
<dbReference type="PRINTS" id="PR00300">
    <property type="entry name" value="CLPPROTEASEA"/>
</dbReference>
<keyword evidence="4 13" id="KW-0548">Nucleotidyltransferase</keyword>
<sequence>MSYVALYRKFRPQNFEDVKGQEHIVTTLKNQIKADRIGHAYLFCGTRGTGKTTIAKILAKAVNCEHPVDGSPCNECETCKAISAGTSMNVIEIDAASNNGVDNIREIREEVAYRPAEGRYKVYIIDEVHMLSTGAFNALLKTLEEPPSYVIFILATTEAHKIPITILSRCQRYDFRRITVDTISERLSELMEKEGTEVEEKAIRYIAKAADGSMRDALSLLDQCIAFYLGEKLTYEKALDVLGAVDMEVFSELLRKVLAQDTAGSIKTLEELIVQGRELGQFVNDFVWYMRNLLLVKTSDVPEDAVDVSAENLERLKEESEMLDTETLMRYIRVFSELSNQIRYASQKRVLVEIALIKLCQPVMETNLDSLFDRIRVLEEKMEKGIPVLTESQKASTRALPQPELFGEEAQDQEAVKPQKAAPEDLQYIQKNWTAIVRETSGLLKQMLKEATPKYNANSDEPILYIEFHNFQAEICTKNPDTIPLLKKIIREKTGKEVEIQFVITNTDLKGPAGLTPISVDELIEQSIQMDVVVEDMSDDEEDI</sequence>
<gene>
    <name evidence="13" type="primary">dnaX</name>
    <name evidence="13" type="ORF">H8712_11795</name>
</gene>
<evidence type="ECO:0000256" key="10">
    <source>
        <dbReference type="ARBA" id="ARBA00022932"/>
    </source>
</evidence>
<dbReference type="InterPro" id="IPR008921">
    <property type="entry name" value="DNA_pol3_clamp-load_cplx_C"/>
</dbReference>
<dbReference type="InterPro" id="IPR001270">
    <property type="entry name" value="ClpA/B"/>
</dbReference>
<evidence type="ECO:0000256" key="1">
    <source>
        <dbReference type="ARBA" id="ARBA00006360"/>
    </source>
</evidence>
<dbReference type="CDD" id="cd00009">
    <property type="entry name" value="AAA"/>
    <property type="match status" value="1"/>
</dbReference>
<dbReference type="PANTHER" id="PTHR11669">
    <property type="entry name" value="REPLICATION FACTOR C / DNA POLYMERASE III GAMMA-TAU SUBUNIT"/>
    <property type="match status" value="1"/>
</dbReference>
<dbReference type="InterPro" id="IPR050238">
    <property type="entry name" value="DNA_Rep/Repair_Clamp_Loader"/>
</dbReference>
<dbReference type="EMBL" id="JACRTP010000004">
    <property type="protein sequence ID" value="MBC8629286.1"/>
    <property type="molecule type" value="Genomic_DNA"/>
</dbReference>
<evidence type="ECO:0000256" key="2">
    <source>
        <dbReference type="ARBA" id="ARBA00012417"/>
    </source>
</evidence>
<dbReference type="Pfam" id="PF13177">
    <property type="entry name" value="DNA_pol3_delta2"/>
    <property type="match status" value="1"/>
</dbReference>
<keyword evidence="8" id="KW-0862">Zinc</keyword>
<evidence type="ECO:0000256" key="5">
    <source>
        <dbReference type="ARBA" id="ARBA00022705"/>
    </source>
</evidence>